<feature type="transmembrane region" description="Helical" evidence="5">
    <location>
        <begin position="21"/>
        <end position="43"/>
    </location>
</feature>
<feature type="domain" description="Major facilitator superfamily (MFS) profile" evidence="6">
    <location>
        <begin position="21"/>
        <end position="465"/>
    </location>
</feature>
<feature type="transmembrane region" description="Helical" evidence="5">
    <location>
        <begin position="279"/>
        <end position="302"/>
    </location>
</feature>
<dbReference type="CDD" id="cd17321">
    <property type="entry name" value="MFS_MMR_MDR_like"/>
    <property type="match status" value="1"/>
</dbReference>
<dbReference type="RefSeq" id="WP_204060693.1">
    <property type="nucleotide sequence ID" value="NZ_BAAAGP010000032.1"/>
</dbReference>
<keyword evidence="8" id="KW-1185">Reference proteome</keyword>
<dbReference type="Gene3D" id="1.20.1720.10">
    <property type="entry name" value="Multidrug resistance protein D"/>
    <property type="match status" value="1"/>
</dbReference>
<feature type="transmembrane region" description="Helical" evidence="5">
    <location>
        <begin position="443"/>
        <end position="461"/>
    </location>
</feature>
<evidence type="ECO:0000256" key="2">
    <source>
        <dbReference type="ARBA" id="ARBA00022692"/>
    </source>
</evidence>
<protein>
    <submittedName>
        <fullName evidence="7">MFS transporter</fullName>
    </submittedName>
</protein>
<dbReference type="EMBL" id="BOOC01000042">
    <property type="protein sequence ID" value="GIH43618.1"/>
    <property type="molecule type" value="Genomic_DNA"/>
</dbReference>
<evidence type="ECO:0000313" key="8">
    <source>
        <dbReference type="Proteomes" id="UP000603904"/>
    </source>
</evidence>
<keyword evidence="2 5" id="KW-0812">Transmembrane</keyword>
<feature type="transmembrane region" description="Helical" evidence="5">
    <location>
        <begin position="55"/>
        <end position="75"/>
    </location>
</feature>
<name>A0ABQ4G968_9ACTN</name>
<feature type="transmembrane region" description="Helical" evidence="5">
    <location>
        <begin position="180"/>
        <end position="200"/>
    </location>
</feature>
<dbReference type="PROSITE" id="PS50850">
    <property type="entry name" value="MFS"/>
    <property type="match status" value="1"/>
</dbReference>
<dbReference type="Proteomes" id="UP000603904">
    <property type="component" value="Unassembled WGS sequence"/>
</dbReference>
<feature type="transmembrane region" description="Helical" evidence="5">
    <location>
        <begin position="237"/>
        <end position="258"/>
    </location>
</feature>
<comment type="caution">
    <text evidence="7">The sequence shown here is derived from an EMBL/GenBank/DDBJ whole genome shotgun (WGS) entry which is preliminary data.</text>
</comment>
<feature type="transmembrane region" description="Helical" evidence="5">
    <location>
        <begin position="145"/>
        <end position="168"/>
    </location>
</feature>
<accession>A0ABQ4G968</accession>
<sequence length="481" mass="49153">MTLDHAVRPEGRVAPGKPWPMLLALLFGQFMGLLDLYIVNVAMPAIGADLHASGAALQLVLGGYIIAYAMLLITGARLGEMYGRRRMYALGVLGFTAASLLCGLATGAPMLIAFRVVQGAAAAVMVPQIISVIQTRFTGKARATALSAYAAVLSAGSVAGLALGGVLVSADLFGAGWRPVFLVNVPIGIALSALVPRLVLADGEGGAGRLDLAGLALALPATVLIVLPLVLGREEGWPAWTFASIAVGAVLAVAFVLMERRVAARGGDPLLNLDVLHAVGMPSGLTTLFTLMVAYGGFLFTFALHLQGALGESALRASLTFLPMAATFGLASFFWRKLPARTHPLLPLTGVTLNVAGTLALASSAEGGPLMPAALLAYGTGLGLAVSLLTHALVHVPRSRAADASGLLTTTMQLGQLTGVAVFGTMFLALADPPRPHAMATTALWLALVAATGSVAAFLLARAVSPRAAVQATGVRAPAGR</sequence>
<dbReference type="PANTHER" id="PTHR42718:SF39">
    <property type="entry name" value="ACTINORHODIN TRANSPORTER-RELATED"/>
    <property type="match status" value="1"/>
</dbReference>
<evidence type="ECO:0000259" key="6">
    <source>
        <dbReference type="PROSITE" id="PS50850"/>
    </source>
</evidence>
<keyword evidence="3 5" id="KW-1133">Transmembrane helix</keyword>
<feature type="transmembrane region" description="Helical" evidence="5">
    <location>
        <begin position="406"/>
        <end position="431"/>
    </location>
</feature>
<dbReference type="InterPro" id="IPR020846">
    <property type="entry name" value="MFS_dom"/>
</dbReference>
<feature type="transmembrane region" description="Helical" evidence="5">
    <location>
        <begin position="314"/>
        <end position="333"/>
    </location>
</feature>
<evidence type="ECO:0000256" key="1">
    <source>
        <dbReference type="ARBA" id="ARBA00004651"/>
    </source>
</evidence>
<reference evidence="7 8" key="1">
    <citation type="submission" date="2021-01" db="EMBL/GenBank/DDBJ databases">
        <title>Whole genome shotgun sequence of Microbispora corallina NBRC 16416.</title>
        <authorList>
            <person name="Komaki H."/>
            <person name="Tamura T."/>
        </authorList>
    </citation>
    <scope>NUCLEOTIDE SEQUENCE [LARGE SCALE GENOMIC DNA]</scope>
    <source>
        <strain evidence="7 8">NBRC 16416</strain>
    </source>
</reference>
<feature type="transmembrane region" description="Helical" evidence="5">
    <location>
        <begin position="112"/>
        <end position="133"/>
    </location>
</feature>
<gene>
    <name evidence="7" type="ORF">Mco01_66180</name>
</gene>
<dbReference type="PRINTS" id="PR01036">
    <property type="entry name" value="TCRTETB"/>
</dbReference>
<dbReference type="PANTHER" id="PTHR42718">
    <property type="entry name" value="MAJOR FACILITATOR SUPERFAMILY MULTIDRUG TRANSPORTER MFSC"/>
    <property type="match status" value="1"/>
</dbReference>
<feature type="transmembrane region" description="Helical" evidence="5">
    <location>
        <begin position="212"/>
        <end position="231"/>
    </location>
</feature>
<evidence type="ECO:0000256" key="5">
    <source>
        <dbReference type="SAM" id="Phobius"/>
    </source>
</evidence>
<dbReference type="Pfam" id="PF07690">
    <property type="entry name" value="MFS_1"/>
    <property type="match status" value="1"/>
</dbReference>
<dbReference type="Gene3D" id="1.20.1250.20">
    <property type="entry name" value="MFS general substrate transporter like domains"/>
    <property type="match status" value="1"/>
</dbReference>
<feature type="transmembrane region" description="Helical" evidence="5">
    <location>
        <begin position="345"/>
        <end position="363"/>
    </location>
</feature>
<dbReference type="InterPro" id="IPR011701">
    <property type="entry name" value="MFS"/>
</dbReference>
<proteinExistence type="predicted"/>
<comment type="subcellular location">
    <subcellularLocation>
        <location evidence="1">Cell membrane</location>
        <topology evidence="1">Multi-pass membrane protein</topology>
    </subcellularLocation>
</comment>
<evidence type="ECO:0000313" key="7">
    <source>
        <dbReference type="EMBL" id="GIH43618.1"/>
    </source>
</evidence>
<feature type="transmembrane region" description="Helical" evidence="5">
    <location>
        <begin position="87"/>
        <end position="106"/>
    </location>
</feature>
<dbReference type="InterPro" id="IPR036259">
    <property type="entry name" value="MFS_trans_sf"/>
</dbReference>
<evidence type="ECO:0000256" key="4">
    <source>
        <dbReference type="ARBA" id="ARBA00023136"/>
    </source>
</evidence>
<dbReference type="SUPFAM" id="SSF103473">
    <property type="entry name" value="MFS general substrate transporter"/>
    <property type="match status" value="1"/>
</dbReference>
<keyword evidence="4 5" id="KW-0472">Membrane</keyword>
<organism evidence="7 8">
    <name type="scientific">Microbispora corallina</name>
    <dbReference type="NCBI Taxonomy" id="83302"/>
    <lineage>
        <taxon>Bacteria</taxon>
        <taxon>Bacillati</taxon>
        <taxon>Actinomycetota</taxon>
        <taxon>Actinomycetes</taxon>
        <taxon>Streptosporangiales</taxon>
        <taxon>Streptosporangiaceae</taxon>
        <taxon>Microbispora</taxon>
    </lineage>
</organism>
<feature type="transmembrane region" description="Helical" evidence="5">
    <location>
        <begin position="375"/>
        <end position="394"/>
    </location>
</feature>
<evidence type="ECO:0000256" key="3">
    <source>
        <dbReference type="ARBA" id="ARBA00022989"/>
    </source>
</evidence>